<dbReference type="PANTHER" id="PTHR24106">
    <property type="entry name" value="NACHT, LRR AND CARD DOMAINS-CONTAINING"/>
    <property type="match status" value="1"/>
</dbReference>
<feature type="domain" description="NACHT" evidence="6">
    <location>
        <begin position="55"/>
        <end position="192"/>
    </location>
</feature>
<evidence type="ECO:0000256" key="2">
    <source>
        <dbReference type="ARBA" id="ARBA00022737"/>
    </source>
</evidence>
<keyword evidence="8" id="KW-1185">Reference proteome</keyword>
<dbReference type="OrthoDB" id="120976at2759"/>
<evidence type="ECO:0000256" key="1">
    <source>
        <dbReference type="ARBA" id="ARBA00022614"/>
    </source>
</evidence>
<dbReference type="InterPro" id="IPR041267">
    <property type="entry name" value="NLRP_HD2"/>
</dbReference>
<dbReference type="Gene3D" id="3.80.10.10">
    <property type="entry name" value="Ribonuclease Inhibitor"/>
    <property type="match status" value="2"/>
</dbReference>
<name>A0A401RYK9_CHIPU</name>
<keyword evidence="4" id="KW-0067">ATP-binding</keyword>
<dbReference type="GO" id="GO:0005524">
    <property type="term" value="F:ATP binding"/>
    <property type="evidence" value="ECO:0007669"/>
    <property type="project" value="UniProtKB-KW"/>
</dbReference>
<sequence>MEYEKTGKKRVLLRERFINVRITEGDSSEGEKAEERVIEYGKIFSPVSGQSREPVTVVTKGLAGMGKSVLVQKLIYDWATGAALSEYDFIFKFPFRELSLLSAEKKEINLPDLVKQYYPEIKRPASILANESIQTLFIFDGLSDGDLEVDFNKHIVHRDVSGAMPLGALLVNLIKKELVPKAAIWITTRPGSKNGIPTEYISRETTIKGFQDQEKEDYFLRRCKDKALGRKMSQVVKRQRNLFFMCSVPAFCSILFSVLETVLKSMSAENEIPQTLTEVYSHFLVCLILFQEEKLEFVDKNKQVKSLQSKRDSILALGKLSFERGHLKDCETVSFSVEELKQNNIQLSLVCSGLCEEAKGDKSNYSFVHLALQEYFAALYVFLAFYNQNKNAFGRSFKLFEKQGYSQICKEACDSAIKGGKRRQEFFLRFLCGLGTTKSQDILEGLLLAGDGKNKERDDSKKIAKFLKKTLQANIPPEQTIDILHCLNELNDISALEEIKTAFNSGSFSSGTLSPAQCSALAFVLQMSEESYQELDLSLYKLPTIGIRRLLLTANSFTGIKLSGANIRDCGLKILTDVMRSPDCKLQNVKLDGNNLTYKSCEQLVAALTENHNVILLDLTDNNIQDKGVSLLCNALKHEQCSLQMLSVGGNKLTSSCCKDLADMLSENKTLLELDLSHNRIGESGLQDLFKALKNGNWKLQKLGLNSIFAFEFGIMGTYEDASGAGIICDILESQNCKLQSLGLAKNSFTQDGCAKLIKSLKGNQTLTELDIGSNNLQNDGMTELCDILTEPGCKMQSLKVANAKLTSECCVKLASVFNIKTLTELDVSMNELGNDGVTELLSSLKDSQCQLQRLGLSKTGLTDAWSIDLKATFAKSNQLVELDLSHNKFTDKSVQRFSDFIVGCAKLKTIR</sequence>
<evidence type="ECO:0000313" key="7">
    <source>
        <dbReference type="EMBL" id="GCC23241.1"/>
    </source>
</evidence>
<dbReference type="SUPFAM" id="SSF52047">
    <property type="entry name" value="RNI-like"/>
    <property type="match status" value="2"/>
</dbReference>
<keyword evidence="5" id="KW-0812">Transmembrane</keyword>
<proteinExistence type="predicted"/>
<dbReference type="Gene3D" id="3.40.50.300">
    <property type="entry name" value="P-loop containing nucleotide triphosphate hydrolases"/>
    <property type="match status" value="1"/>
</dbReference>
<dbReference type="Pfam" id="PF17776">
    <property type="entry name" value="NLRC4_HD2"/>
    <property type="match status" value="1"/>
</dbReference>
<evidence type="ECO:0000256" key="5">
    <source>
        <dbReference type="SAM" id="Phobius"/>
    </source>
</evidence>
<dbReference type="STRING" id="137246.A0A401RYK9"/>
<keyword evidence="5" id="KW-0472">Membrane</keyword>
<evidence type="ECO:0000259" key="6">
    <source>
        <dbReference type="PROSITE" id="PS50837"/>
    </source>
</evidence>
<evidence type="ECO:0000256" key="4">
    <source>
        <dbReference type="ARBA" id="ARBA00022840"/>
    </source>
</evidence>
<keyword evidence="5" id="KW-1133">Transmembrane helix</keyword>
<gene>
    <name evidence="7" type="ORF">chiPu_0001635</name>
</gene>
<feature type="transmembrane region" description="Helical" evidence="5">
    <location>
        <begin position="241"/>
        <end position="259"/>
    </location>
</feature>
<dbReference type="InterPro" id="IPR032675">
    <property type="entry name" value="LRR_dom_sf"/>
</dbReference>
<dbReference type="InterPro" id="IPR007111">
    <property type="entry name" value="NACHT_NTPase"/>
</dbReference>
<protein>
    <recommendedName>
        <fullName evidence="6">NACHT domain-containing protein</fullName>
    </recommendedName>
</protein>
<dbReference type="Proteomes" id="UP000287033">
    <property type="component" value="Unassembled WGS sequence"/>
</dbReference>
<dbReference type="InterPro" id="IPR001611">
    <property type="entry name" value="Leu-rich_rpt"/>
</dbReference>
<evidence type="ECO:0000313" key="8">
    <source>
        <dbReference type="Proteomes" id="UP000287033"/>
    </source>
</evidence>
<dbReference type="SMART" id="SM00368">
    <property type="entry name" value="LRR_RI"/>
    <property type="match status" value="9"/>
</dbReference>
<dbReference type="Pfam" id="PF05729">
    <property type="entry name" value="NACHT"/>
    <property type="match status" value="1"/>
</dbReference>
<keyword evidence="1" id="KW-0433">Leucine-rich repeat</keyword>
<evidence type="ECO:0000256" key="3">
    <source>
        <dbReference type="ARBA" id="ARBA00022741"/>
    </source>
</evidence>
<comment type="caution">
    <text evidence="7">The sequence shown here is derived from an EMBL/GenBank/DDBJ whole genome shotgun (WGS) entry which is preliminary data.</text>
</comment>
<dbReference type="PROSITE" id="PS50837">
    <property type="entry name" value="NACHT"/>
    <property type="match status" value="1"/>
</dbReference>
<reference evidence="7 8" key="1">
    <citation type="journal article" date="2018" name="Nat. Ecol. Evol.">
        <title>Shark genomes provide insights into elasmobranch evolution and the origin of vertebrates.</title>
        <authorList>
            <person name="Hara Y"/>
            <person name="Yamaguchi K"/>
            <person name="Onimaru K"/>
            <person name="Kadota M"/>
            <person name="Koyanagi M"/>
            <person name="Keeley SD"/>
            <person name="Tatsumi K"/>
            <person name="Tanaka K"/>
            <person name="Motone F"/>
            <person name="Kageyama Y"/>
            <person name="Nozu R"/>
            <person name="Adachi N"/>
            <person name="Nishimura O"/>
            <person name="Nakagawa R"/>
            <person name="Tanegashima C"/>
            <person name="Kiyatake I"/>
            <person name="Matsumoto R"/>
            <person name="Murakumo K"/>
            <person name="Nishida K"/>
            <person name="Terakita A"/>
            <person name="Kuratani S"/>
            <person name="Sato K"/>
            <person name="Hyodo S Kuraku.S."/>
        </authorList>
    </citation>
    <scope>NUCLEOTIDE SEQUENCE [LARGE SCALE GENOMIC DNA]</scope>
</reference>
<dbReference type="InterPro" id="IPR027417">
    <property type="entry name" value="P-loop_NTPase"/>
</dbReference>
<organism evidence="7 8">
    <name type="scientific">Chiloscyllium punctatum</name>
    <name type="common">Brownbanded bambooshark</name>
    <name type="synonym">Hemiscyllium punctatum</name>
    <dbReference type="NCBI Taxonomy" id="137246"/>
    <lineage>
        <taxon>Eukaryota</taxon>
        <taxon>Metazoa</taxon>
        <taxon>Chordata</taxon>
        <taxon>Craniata</taxon>
        <taxon>Vertebrata</taxon>
        <taxon>Chondrichthyes</taxon>
        <taxon>Elasmobranchii</taxon>
        <taxon>Galeomorphii</taxon>
        <taxon>Galeoidea</taxon>
        <taxon>Orectolobiformes</taxon>
        <taxon>Hemiscylliidae</taxon>
        <taxon>Chiloscyllium</taxon>
    </lineage>
</organism>
<keyword evidence="2" id="KW-0677">Repeat</keyword>
<dbReference type="InterPro" id="IPR051261">
    <property type="entry name" value="NLR"/>
</dbReference>
<dbReference type="Pfam" id="PF13516">
    <property type="entry name" value="LRR_6"/>
    <property type="match status" value="5"/>
</dbReference>
<dbReference type="EMBL" id="BEZZ01000024">
    <property type="protein sequence ID" value="GCC23241.1"/>
    <property type="molecule type" value="Genomic_DNA"/>
</dbReference>
<dbReference type="OMA" id="SMHHPLK"/>
<keyword evidence="3" id="KW-0547">Nucleotide-binding</keyword>
<accession>A0A401RYK9</accession>
<dbReference type="AlphaFoldDB" id="A0A401RYK9"/>